<proteinExistence type="predicted"/>
<protein>
    <recommendedName>
        <fullName evidence="2">Low molecular weight protein antigen 6 PH domain-containing protein</fullName>
    </recommendedName>
</protein>
<evidence type="ECO:0000259" key="2">
    <source>
        <dbReference type="Pfam" id="PF10756"/>
    </source>
</evidence>
<feature type="chain" id="PRO_5029868777" description="Low molecular weight protein antigen 6 PH domain-containing protein" evidence="1">
    <location>
        <begin position="25"/>
        <end position="134"/>
    </location>
</feature>
<feature type="domain" description="Low molecular weight protein antigen 6 PH" evidence="2">
    <location>
        <begin position="60"/>
        <end position="111"/>
    </location>
</feature>
<dbReference type="Pfam" id="PF10756">
    <property type="entry name" value="bPH_6"/>
    <property type="match status" value="1"/>
</dbReference>
<name>A0A7I9VNQ8_9BACT</name>
<dbReference type="RefSeq" id="WP_176066202.1">
    <property type="nucleotide sequence ID" value="NZ_BJTG01000006.1"/>
</dbReference>
<sequence>MAPRTYRARLSLRLALLAAAAVWAAALGALALFPGAPLGSVAAALAFLAYFACCSAHYGRLAVEVGPEGVVFRTVFRRLRVTWDEILKVEVRVGLAGTLYAVLTRRGRVQFSSLLARHRELAQLMLERAGLVRS</sequence>
<dbReference type="InterPro" id="IPR019692">
    <property type="entry name" value="CFP-6_PH"/>
</dbReference>
<dbReference type="Proteomes" id="UP000503640">
    <property type="component" value="Unassembled WGS sequence"/>
</dbReference>
<dbReference type="AlphaFoldDB" id="A0A7I9VNQ8"/>
<evidence type="ECO:0000313" key="4">
    <source>
        <dbReference type="Proteomes" id="UP000503640"/>
    </source>
</evidence>
<evidence type="ECO:0000256" key="1">
    <source>
        <dbReference type="SAM" id="SignalP"/>
    </source>
</evidence>
<keyword evidence="4" id="KW-1185">Reference proteome</keyword>
<gene>
    <name evidence="3" type="ORF">AMYX_27840</name>
</gene>
<dbReference type="EMBL" id="BJTG01000006">
    <property type="protein sequence ID" value="GEJ58043.1"/>
    <property type="molecule type" value="Genomic_DNA"/>
</dbReference>
<comment type="caution">
    <text evidence="3">The sequence shown here is derived from an EMBL/GenBank/DDBJ whole genome shotgun (WGS) entry which is preliminary data.</text>
</comment>
<keyword evidence="1" id="KW-0732">Signal</keyword>
<organism evidence="3 4">
    <name type="scientific">Anaeromyxobacter diazotrophicus</name>
    <dbReference type="NCBI Taxonomy" id="2590199"/>
    <lineage>
        <taxon>Bacteria</taxon>
        <taxon>Pseudomonadati</taxon>
        <taxon>Myxococcota</taxon>
        <taxon>Myxococcia</taxon>
        <taxon>Myxococcales</taxon>
        <taxon>Cystobacterineae</taxon>
        <taxon>Anaeromyxobacteraceae</taxon>
        <taxon>Anaeromyxobacter</taxon>
    </lineage>
</organism>
<feature type="signal peptide" evidence="1">
    <location>
        <begin position="1"/>
        <end position="24"/>
    </location>
</feature>
<accession>A0A7I9VNQ8</accession>
<evidence type="ECO:0000313" key="3">
    <source>
        <dbReference type="EMBL" id="GEJ58043.1"/>
    </source>
</evidence>
<reference evidence="4" key="1">
    <citation type="journal article" date="2020" name="Appl. Environ. Microbiol.">
        <title>Diazotrophic Anaeromyxobacter Isolates from Soils.</title>
        <authorList>
            <person name="Masuda Y."/>
            <person name="Yamanaka H."/>
            <person name="Xu Z.X."/>
            <person name="Shiratori Y."/>
            <person name="Aono T."/>
            <person name="Amachi S."/>
            <person name="Senoo K."/>
            <person name="Itoh H."/>
        </authorList>
    </citation>
    <scope>NUCLEOTIDE SEQUENCE [LARGE SCALE GENOMIC DNA]</scope>
    <source>
        <strain evidence="4">R267</strain>
    </source>
</reference>